<proteinExistence type="predicted"/>
<evidence type="ECO:0000256" key="11">
    <source>
        <dbReference type="SAM" id="MobiDB-lite"/>
    </source>
</evidence>
<reference evidence="13 14" key="1">
    <citation type="journal article" date="2018" name="Cell">
        <title>The Chara Genome: Secondary Complexity and Implications for Plant Terrestrialization.</title>
        <authorList>
            <person name="Nishiyama T."/>
            <person name="Sakayama H."/>
            <person name="Vries J.D."/>
            <person name="Buschmann H."/>
            <person name="Saint-Marcoux D."/>
            <person name="Ullrich K.K."/>
            <person name="Haas F.B."/>
            <person name="Vanderstraeten L."/>
            <person name="Becker D."/>
            <person name="Lang D."/>
            <person name="Vosolsobe S."/>
            <person name="Rombauts S."/>
            <person name="Wilhelmsson P.K.I."/>
            <person name="Janitza P."/>
            <person name="Kern R."/>
            <person name="Heyl A."/>
            <person name="Rumpler F."/>
            <person name="Villalobos L.I.A.C."/>
            <person name="Clay J.M."/>
            <person name="Skokan R."/>
            <person name="Toyoda A."/>
            <person name="Suzuki Y."/>
            <person name="Kagoshima H."/>
            <person name="Schijlen E."/>
            <person name="Tajeshwar N."/>
            <person name="Catarino B."/>
            <person name="Hetherington A.J."/>
            <person name="Saltykova A."/>
            <person name="Bonnot C."/>
            <person name="Breuninger H."/>
            <person name="Symeonidi A."/>
            <person name="Radhakrishnan G.V."/>
            <person name="Van Nieuwerburgh F."/>
            <person name="Deforce D."/>
            <person name="Chang C."/>
            <person name="Karol K.G."/>
            <person name="Hedrich R."/>
            <person name="Ulvskov P."/>
            <person name="Glockner G."/>
            <person name="Delwiche C.F."/>
            <person name="Petrasek J."/>
            <person name="Van de Peer Y."/>
            <person name="Friml J."/>
            <person name="Beilby M."/>
            <person name="Dolan L."/>
            <person name="Kohara Y."/>
            <person name="Sugano S."/>
            <person name="Fujiyama A."/>
            <person name="Delaux P.-M."/>
            <person name="Quint M."/>
            <person name="TheiBen G."/>
            <person name="Hagemann M."/>
            <person name="Harholt J."/>
            <person name="Dunand C."/>
            <person name="Zachgo S."/>
            <person name="Langdale J."/>
            <person name="Maumus F."/>
            <person name="Straeten D.V.D."/>
            <person name="Gould S.B."/>
            <person name="Rensing S.A."/>
        </authorList>
    </citation>
    <scope>NUCLEOTIDE SEQUENCE [LARGE SCALE GENOMIC DNA]</scope>
    <source>
        <strain evidence="13 14">S276</strain>
    </source>
</reference>
<dbReference type="PROSITE" id="PS50011">
    <property type="entry name" value="PROTEIN_KINASE_DOM"/>
    <property type="match status" value="1"/>
</dbReference>
<organism evidence="13 14">
    <name type="scientific">Chara braunii</name>
    <name type="common">Braun's stonewort</name>
    <dbReference type="NCBI Taxonomy" id="69332"/>
    <lineage>
        <taxon>Eukaryota</taxon>
        <taxon>Viridiplantae</taxon>
        <taxon>Streptophyta</taxon>
        <taxon>Charophyceae</taxon>
        <taxon>Charales</taxon>
        <taxon>Characeae</taxon>
        <taxon>Chara</taxon>
    </lineage>
</organism>
<dbReference type="Gene3D" id="1.10.510.10">
    <property type="entry name" value="Transferase(Phosphotransferase) domain 1"/>
    <property type="match status" value="1"/>
</dbReference>
<feature type="region of interest" description="Disordered" evidence="11">
    <location>
        <begin position="453"/>
        <end position="473"/>
    </location>
</feature>
<dbReference type="InterPro" id="IPR011009">
    <property type="entry name" value="Kinase-like_dom_sf"/>
</dbReference>
<evidence type="ECO:0000313" key="13">
    <source>
        <dbReference type="EMBL" id="GBG74525.1"/>
    </source>
</evidence>
<dbReference type="GO" id="GO:0004674">
    <property type="term" value="F:protein serine/threonine kinase activity"/>
    <property type="evidence" value="ECO:0007669"/>
    <property type="project" value="UniProtKB-KW"/>
</dbReference>
<dbReference type="GO" id="GO:0005886">
    <property type="term" value="C:plasma membrane"/>
    <property type="evidence" value="ECO:0007669"/>
    <property type="project" value="UniProtKB-SubCell"/>
</dbReference>
<evidence type="ECO:0000259" key="12">
    <source>
        <dbReference type="PROSITE" id="PS50011"/>
    </source>
</evidence>
<dbReference type="OrthoDB" id="1668230at2759"/>
<keyword evidence="9" id="KW-0472">Membrane</keyword>
<evidence type="ECO:0000256" key="5">
    <source>
        <dbReference type="ARBA" id="ARBA00022741"/>
    </source>
</evidence>
<evidence type="ECO:0000313" key="14">
    <source>
        <dbReference type="Proteomes" id="UP000265515"/>
    </source>
</evidence>
<dbReference type="InterPro" id="IPR000719">
    <property type="entry name" value="Prot_kinase_dom"/>
</dbReference>
<keyword evidence="4" id="KW-0812">Transmembrane</keyword>
<feature type="binding site" evidence="10">
    <location>
        <position position="72"/>
    </location>
    <ligand>
        <name>ATP</name>
        <dbReference type="ChEBI" id="CHEBI:30616"/>
    </ligand>
</feature>
<feature type="compositionally biased region" description="Basic and acidic residues" evidence="11">
    <location>
        <begin position="552"/>
        <end position="562"/>
    </location>
</feature>
<dbReference type="Gramene" id="GBG74525">
    <property type="protein sequence ID" value="GBG74525"/>
    <property type="gene ID" value="CBR_g18935"/>
</dbReference>
<keyword evidence="2" id="KW-0723">Serine/threonine-protein kinase</keyword>
<comment type="subcellular location">
    <subcellularLocation>
        <location evidence="1">Cell membrane</location>
        <topology evidence="1">Single-pass membrane protein</topology>
    </subcellularLocation>
</comment>
<dbReference type="GO" id="GO:0005524">
    <property type="term" value="F:ATP binding"/>
    <property type="evidence" value="ECO:0007669"/>
    <property type="project" value="UniProtKB-UniRule"/>
</dbReference>
<gene>
    <name evidence="13" type="ORF">CBR_g18935</name>
</gene>
<dbReference type="InterPro" id="IPR047117">
    <property type="entry name" value="PERK1-13-like"/>
</dbReference>
<evidence type="ECO:0000256" key="9">
    <source>
        <dbReference type="ARBA" id="ARBA00023136"/>
    </source>
</evidence>
<dbReference type="SMART" id="SM00220">
    <property type="entry name" value="S_TKc"/>
    <property type="match status" value="1"/>
</dbReference>
<feature type="compositionally biased region" description="Basic and acidic residues" evidence="11">
    <location>
        <begin position="726"/>
        <end position="750"/>
    </location>
</feature>
<evidence type="ECO:0000256" key="10">
    <source>
        <dbReference type="PROSITE-ProRule" id="PRU10141"/>
    </source>
</evidence>
<dbReference type="CDD" id="cd14066">
    <property type="entry name" value="STKc_IRAK"/>
    <property type="match status" value="1"/>
</dbReference>
<sequence>MGKRVKEKGVLTVEGFSGSPPTTAQVRQYTTDEIRRATRNFAVKIGGGGFGHVFKGMVKCPPNVHQWVAVKKLSNSSRQGITELVKEIQILPLLHHRHLVRLLGFCNDDTCQALVYEYIGNGTLRDHLHRAKAGYVLPWSARISIALDVANAISYLHLHVEPAVIHRDIKPSNILLDERMNAKLADFGLSKLLAEGEEFTHITTDIKGTAGYLDPQYFLTRQLTDGSDVYSFGVVLLEIISGRRPVDASQKKHFDLVKWAREEMSNDNIRNVLDSRIKEGEYSVESLWQMAECAITCCEPFAANRPKISVVVRTLQEAKEFQTKADSARRRGATAAAGAAAAGGGGGGGGEGIATGGGGGGGGIATGGGGGGGGIATGGGGGDSTVSTLTTDAATSNSVPPYGPGAPAHPRAVFDSPDTEVEACKFRFVGDQSVWIASSVRAVLKLCTLQGMDQSQQLSGRRPPSPTDSIRQGSFHANPFHHCIPGQEQKTIGEGADGGRMMAGMPYDLPPLPTFTHKYAPLCGRRDASMGEAWSAVTVDIAGTQAGGRGARVSEDETHVVSDDNPVQHPGERASSSTVGGDVGGGQAAGKGKVHNPNWGTGETMMLLKLLFEEDALQQQRGRRQKMKTRKEKYEWIVAQLVAQGFAKRSIVDCERRKAVARPWFTRKILWEAKPAASLMVMKRLAKVTVPDSEEKRGVTAESKKKAAAASLMVMKWLAEVTVPDNEEKRGVTAESKEKAAGPGEGEGRAVNRTPTPQLVPAWEVRSRMLRTHWWIRTRGLQTRLPAVSCRRWTGLTRQWSKSRSGVTDGDETAGGSDSAGQRRKAVSDSREQGKSRRTGGGQGKSREQDPHSPACASKGGSFMDVAHTLVDANERTSDKIADSFVQAMDGLNKTMVEGNATLLQCFTMLSGRLIEQAHELARKRGLLFERVSKMVEEMKRLRAEIDNENVKEVMAVSKAEAAERTIEVLWEEVLRLQQLLTTVEGQDKNSPKVRGCTLSGDHSLASRWYGGVASLVVSISAVPSQSAPRWHGHRRVVTPPSICRPSTIDGLSPNANCHQATAVAEQLRRAMAVEPDA</sequence>
<evidence type="ECO:0000256" key="4">
    <source>
        <dbReference type="ARBA" id="ARBA00022692"/>
    </source>
</evidence>
<dbReference type="FunFam" id="1.10.510.10:FF:000146">
    <property type="entry name" value="LRR receptor-like serine/threonine-protein kinase IOS1"/>
    <property type="match status" value="1"/>
</dbReference>
<keyword evidence="5 10" id="KW-0547">Nucleotide-binding</keyword>
<dbReference type="EMBL" id="BFEA01000205">
    <property type="protein sequence ID" value="GBG74525.1"/>
    <property type="molecule type" value="Genomic_DNA"/>
</dbReference>
<dbReference type="PROSITE" id="PS00108">
    <property type="entry name" value="PROTEIN_KINASE_ST"/>
    <property type="match status" value="1"/>
</dbReference>
<accession>A0A388KWU6</accession>
<dbReference type="PROSITE" id="PS00107">
    <property type="entry name" value="PROTEIN_KINASE_ATP"/>
    <property type="match status" value="1"/>
</dbReference>
<evidence type="ECO:0000256" key="7">
    <source>
        <dbReference type="ARBA" id="ARBA00022840"/>
    </source>
</evidence>
<dbReference type="InterPro" id="IPR017441">
    <property type="entry name" value="Protein_kinase_ATP_BS"/>
</dbReference>
<feature type="compositionally biased region" description="Basic and acidic residues" evidence="11">
    <location>
        <begin position="826"/>
        <end position="835"/>
    </location>
</feature>
<keyword evidence="8" id="KW-1133">Transmembrane helix</keyword>
<keyword evidence="3" id="KW-0808">Transferase</keyword>
<dbReference type="InterPro" id="IPR008271">
    <property type="entry name" value="Ser/Thr_kinase_AS"/>
</dbReference>
<feature type="compositionally biased region" description="Polar residues" evidence="11">
    <location>
        <begin position="384"/>
        <end position="399"/>
    </location>
</feature>
<name>A0A388KWU6_CHABU</name>
<dbReference type="InterPro" id="IPR001245">
    <property type="entry name" value="Ser-Thr/Tyr_kinase_cat_dom"/>
</dbReference>
<feature type="domain" description="Protein kinase" evidence="12">
    <location>
        <begin position="39"/>
        <end position="302"/>
    </location>
</feature>
<feature type="region of interest" description="Disordered" evidence="11">
    <location>
        <begin position="798"/>
        <end position="861"/>
    </location>
</feature>
<evidence type="ECO:0000256" key="1">
    <source>
        <dbReference type="ARBA" id="ARBA00004162"/>
    </source>
</evidence>
<evidence type="ECO:0000256" key="2">
    <source>
        <dbReference type="ARBA" id="ARBA00022527"/>
    </source>
</evidence>
<dbReference type="PANTHER" id="PTHR47982:SF44">
    <property type="entry name" value="PROLINE-RICH RECEPTOR-LIKE PROTEIN KINASE PERK13-RELATED"/>
    <property type="match status" value="1"/>
</dbReference>
<feature type="region of interest" description="Disordered" evidence="11">
    <location>
        <begin position="549"/>
        <end position="598"/>
    </location>
</feature>
<dbReference type="Pfam" id="PF07714">
    <property type="entry name" value="PK_Tyr_Ser-Thr"/>
    <property type="match status" value="1"/>
</dbReference>
<comment type="caution">
    <text evidence="13">The sequence shown here is derived from an EMBL/GenBank/DDBJ whole genome shotgun (WGS) entry which is preliminary data.</text>
</comment>
<dbReference type="Proteomes" id="UP000265515">
    <property type="component" value="Unassembled WGS sequence"/>
</dbReference>
<feature type="region of interest" description="Disordered" evidence="11">
    <location>
        <begin position="726"/>
        <end position="756"/>
    </location>
</feature>
<dbReference type="Gene3D" id="3.30.200.20">
    <property type="entry name" value="Phosphorylase Kinase, domain 1"/>
    <property type="match status" value="1"/>
</dbReference>
<keyword evidence="6" id="KW-0418">Kinase</keyword>
<protein>
    <recommendedName>
        <fullName evidence="12">Protein kinase domain-containing protein</fullName>
    </recommendedName>
</protein>
<dbReference type="SUPFAM" id="SSF56112">
    <property type="entry name" value="Protein kinase-like (PK-like)"/>
    <property type="match status" value="1"/>
</dbReference>
<dbReference type="STRING" id="69332.A0A388KWU6"/>
<evidence type="ECO:0000256" key="8">
    <source>
        <dbReference type="ARBA" id="ARBA00022989"/>
    </source>
</evidence>
<feature type="region of interest" description="Disordered" evidence="11">
    <location>
        <begin position="375"/>
        <end position="414"/>
    </location>
</feature>
<evidence type="ECO:0000256" key="6">
    <source>
        <dbReference type="ARBA" id="ARBA00022777"/>
    </source>
</evidence>
<evidence type="ECO:0000256" key="3">
    <source>
        <dbReference type="ARBA" id="ARBA00022679"/>
    </source>
</evidence>
<dbReference type="AlphaFoldDB" id="A0A388KWU6"/>
<dbReference type="PANTHER" id="PTHR47982">
    <property type="entry name" value="PROLINE-RICH RECEPTOR-LIKE PROTEIN KINASE PERK4"/>
    <property type="match status" value="1"/>
</dbReference>
<keyword evidence="14" id="KW-1185">Reference proteome</keyword>
<keyword evidence="7 10" id="KW-0067">ATP-binding</keyword>